<dbReference type="STRING" id="583355.Caka_1772"/>
<dbReference type="KEGG" id="caa:Caka_1772"/>
<protein>
    <submittedName>
        <fullName evidence="1">Cell division protein Smc</fullName>
    </submittedName>
</protein>
<dbReference type="GO" id="GO:0051301">
    <property type="term" value="P:cell division"/>
    <property type="evidence" value="ECO:0007669"/>
    <property type="project" value="UniProtKB-KW"/>
</dbReference>
<evidence type="ECO:0000313" key="1">
    <source>
        <dbReference type="EMBL" id="ADE54791.1"/>
    </source>
</evidence>
<evidence type="ECO:0000313" key="2">
    <source>
        <dbReference type="Proteomes" id="UP000000925"/>
    </source>
</evidence>
<organism evidence="1 2">
    <name type="scientific">Coraliomargarita akajimensis (strain DSM 45221 / IAM 15411 / JCM 23193 / KCTC 12865 / 04OKA010-24)</name>
    <dbReference type="NCBI Taxonomy" id="583355"/>
    <lineage>
        <taxon>Bacteria</taxon>
        <taxon>Pseudomonadati</taxon>
        <taxon>Verrucomicrobiota</taxon>
        <taxon>Opitutia</taxon>
        <taxon>Puniceicoccales</taxon>
        <taxon>Coraliomargaritaceae</taxon>
        <taxon>Coraliomargarita</taxon>
    </lineage>
</organism>
<sequence length="78" mass="8800">MSTEEQSAIDKLLDPESTSAQLKSTLKWFAEYLEENHILNLPTSRSVRYALADFVDESNAPAALKTRAKNLIKKYKLG</sequence>
<keyword evidence="1" id="KW-0132">Cell division</keyword>
<dbReference type="HOGENOM" id="CLU_2615971_0_0_0"/>
<dbReference type="InterPro" id="IPR035979">
    <property type="entry name" value="RBD_domain_sf"/>
</dbReference>
<dbReference type="SUPFAM" id="SSF54928">
    <property type="entry name" value="RNA-binding domain, RBD"/>
    <property type="match status" value="1"/>
</dbReference>
<accession>D5EK42</accession>
<dbReference type="GO" id="GO:0003676">
    <property type="term" value="F:nucleic acid binding"/>
    <property type="evidence" value="ECO:0007669"/>
    <property type="project" value="InterPro"/>
</dbReference>
<proteinExistence type="predicted"/>
<dbReference type="AlphaFoldDB" id="D5EK42"/>
<keyword evidence="2" id="KW-1185">Reference proteome</keyword>
<name>D5EK42_CORAD</name>
<gene>
    <name evidence="1" type="ordered locus">Caka_1772</name>
</gene>
<reference evidence="1 2" key="1">
    <citation type="journal article" date="2010" name="Stand. Genomic Sci.">
        <title>Complete genome sequence of Coraliomargarita akajimensis type strain (04OKA010-24).</title>
        <authorList>
            <person name="Mavromatis K."/>
            <person name="Abt B."/>
            <person name="Brambilla E."/>
            <person name="Lapidus A."/>
            <person name="Copeland A."/>
            <person name="Deshpande S."/>
            <person name="Nolan M."/>
            <person name="Lucas S."/>
            <person name="Tice H."/>
            <person name="Cheng J.F."/>
            <person name="Han C."/>
            <person name="Detter J.C."/>
            <person name="Woyke T."/>
            <person name="Goodwin L."/>
            <person name="Pitluck S."/>
            <person name="Held B."/>
            <person name="Brettin T."/>
            <person name="Tapia R."/>
            <person name="Ivanova N."/>
            <person name="Mikhailova N."/>
            <person name="Pati A."/>
            <person name="Liolios K."/>
            <person name="Chen A."/>
            <person name="Palaniappan K."/>
            <person name="Land M."/>
            <person name="Hauser L."/>
            <person name="Chang Y.J."/>
            <person name="Jeffries C.D."/>
            <person name="Rohde M."/>
            <person name="Goker M."/>
            <person name="Bristow J."/>
            <person name="Eisen J.A."/>
            <person name="Markowitz V."/>
            <person name="Hugenholtz P."/>
            <person name="Klenk H.P."/>
            <person name="Kyrpides N.C."/>
        </authorList>
    </citation>
    <scope>NUCLEOTIDE SEQUENCE [LARGE SCALE GENOMIC DNA]</scope>
    <source>
        <strain evidence="2">DSM 45221 / IAM 15411 / JCM 23193 / KCTC 12865</strain>
    </source>
</reference>
<dbReference type="RefSeq" id="WP_013043513.1">
    <property type="nucleotide sequence ID" value="NC_014008.1"/>
</dbReference>
<keyword evidence="1" id="KW-0131">Cell cycle</keyword>
<dbReference type="EMBL" id="CP001998">
    <property type="protein sequence ID" value="ADE54791.1"/>
    <property type="molecule type" value="Genomic_DNA"/>
</dbReference>
<dbReference type="OrthoDB" id="9883022at2"/>
<dbReference type="Proteomes" id="UP000000925">
    <property type="component" value="Chromosome"/>
</dbReference>